<dbReference type="AlphaFoldDB" id="A0AAN0JL22"/>
<dbReference type="RefSeq" id="XP_019857415.1">
    <property type="nucleotide sequence ID" value="XM_020001856.1"/>
</dbReference>
<dbReference type="EnsemblMetazoa" id="XM_020001856.1">
    <property type="protein sequence ID" value="XP_019857415.1"/>
    <property type="gene ID" value="LOC109585728"/>
</dbReference>
<dbReference type="Proteomes" id="UP000007879">
    <property type="component" value="Unassembled WGS sequence"/>
</dbReference>
<dbReference type="KEGG" id="aqu:109585728"/>
<name>A0AAN0JL22_AMPQE</name>
<organism evidence="1 2">
    <name type="scientific">Amphimedon queenslandica</name>
    <name type="common">Sponge</name>
    <dbReference type="NCBI Taxonomy" id="400682"/>
    <lineage>
        <taxon>Eukaryota</taxon>
        <taxon>Metazoa</taxon>
        <taxon>Porifera</taxon>
        <taxon>Demospongiae</taxon>
        <taxon>Heteroscleromorpha</taxon>
        <taxon>Haplosclerida</taxon>
        <taxon>Niphatidae</taxon>
        <taxon>Amphimedon</taxon>
    </lineage>
</organism>
<reference evidence="1" key="2">
    <citation type="submission" date="2024-06" db="UniProtKB">
        <authorList>
            <consortium name="EnsemblMetazoa"/>
        </authorList>
    </citation>
    <scope>IDENTIFICATION</scope>
</reference>
<protein>
    <submittedName>
        <fullName evidence="1">Uncharacterized protein</fullName>
    </submittedName>
</protein>
<keyword evidence="2" id="KW-1185">Reference proteome</keyword>
<evidence type="ECO:0000313" key="1">
    <source>
        <dbReference type="EnsemblMetazoa" id="XP_019857415.1"/>
    </source>
</evidence>
<accession>A0AAN0JL22</accession>
<dbReference type="GeneID" id="109585728"/>
<sequence>MYYINEGFIYACDVRHFCAQLQCGNVRAVEGLCSPPDSIIFSSPEWISMASLHDPVSLLTRTLVNHCVRKSSGTLFKKKLTSGRLEVEIDGVSQYQCWSISNVTVSLFLRQFDWLICGLSNGGIIVLPGAQAATKLLLAKRKFSRAWPQEYQDTLGLVRSSCPVSFGLLSKGGGLSLVLPAWGLVKESPSPVHNNGGVALDDLLILNQLPETQSAINATLSLHKERSLTVPVSLEEEEEEDINEEGIQSQLSSHVRQEVNDGMAQMMLQFKSEIDTMNKENDECNERTT</sequence>
<proteinExistence type="predicted"/>
<reference evidence="2" key="1">
    <citation type="journal article" date="2010" name="Nature">
        <title>The Amphimedon queenslandica genome and the evolution of animal complexity.</title>
        <authorList>
            <person name="Srivastava M."/>
            <person name="Simakov O."/>
            <person name="Chapman J."/>
            <person name="Fahey B."/>
            <person name="Gauthier M.E."/>
            <person name="Mitros T."/>
            <person name="Richards G.S."/>
            <person name="Conaco C."/>
            <person name="Dacre M."/>
            <person name="Hellsten U."/>
            <person name="Larroux C."/>
            <person name="Putnam N.H."/>
            <person name="Stanke M."/>
            <person name="Adamska M."/>
            <person name="Darling A."/>
            <person name="Degnan S.M."/>
            <person name="Oakley T.H."/>
            <person name="Plachetzki D.C."/>
            <person name="Zhai Y."/>
            <person name="Adamski M."/>
            <person name="Calcino A."/>
            <person name="Cummins S.F."/>
            <person name="Goodstein D.M."/>
            <person name="Harris C."/>
            <person name="Jackson D.J."/>
            <person name="Leys S.P."/>
            <person name="Shu S."/>
            <person name="Woodcroft B.J."/>
            <person name="Vervoort M."/>
            <person name="Kosik K.S."/>
            <person name="Manning G."/>
            <person name="Degnan B.M."/>
            <person name="Rokhsar D.S."/>
        </authorList>
    </citation>
    <scope>NUCLEOTIDE SEQUENCE [LARGE SCALE GENOMIC DNA]</scope>
</reference>
<evidence type="ECO:0000313" key="2">
    <source>
        <dbReference type="Proteomes" id="UP000007879"/>
    </source>
</evidence>